<dbReference type="EMBL" id="JAMQGM010000011">
    <property type="protein sequence ID" value="MCM2576641.1"/>
    <property type="molecule type" value="Genomic_DNA"/>
</dbReference>
<evidence type="ECO:0000313" key="1">
    <source>
        <dbReference type="EMBL" id="MCM2576641.1"/>
    </source>
</evidence>
<keyword evidence="2" id="KW-1185">Reference proteome</keyword>
<name>A0ABT0X272_9ACTN</name>
<proteinExistence type="predicted"/>
<dbReference type="Proteomes" id="UP001167160">
    <property type="component" value="Unassembled WGS sequence"/>
</dbReference>
<organism evidence="1 2">
    <name type="scientific">Streptomyces meridianus</name>
    <dbReference type="NCBI Taxonomy" id="2938945"/>
    <lineage>
        <taxon>Bacteria</taxon>
        <taxon>Bacillati</taxon>
        <taxon>Actinomycetota</taxon>
        <taxon>Actinomycetes</taxon>
        <taxon>Kitasatosporales</taxon>
        <taxon>Streptomycetaceae</taxon>
        <taxon>Streptomyces</taxon>
    </lineage>
</organism>
<gene>
    <name evidence="1" type="ORF">M1E25_04595</name>
</gene>
<accession>A0ABT0X272</accession>
<reference evidence="1" key="1">
    <citation type="journal article" date="2023" name="Int. J. Syst. Evol. Microbiol.">
        <title>Streptomyces meridianus sp. nov. isolated from brackish water of the Tagus estuary in Alcochete, Portugal.</title>
        <authorList>
            <person name="Santos J.D.N."/>
            <person name="Klimek D."/>
            <person name="Calusinska M."/>
            <person name="Lobo Da Cunha A."/>
            <person name="Catita J."/>
            <person name="Goncalves H."/>
            <person name="Gonzalez I."/>
            <person name="Reyes F."/>
            <person name="Lage O.M."/>
        </authorList>
    </citation>
    <scope>NUCLEOTIDE SEQUENCE</scope>
    <source>
        <strain evidence="1">MTZ3.1</strain>
    </source>
</reference>
<comment type="caution">
    <text evidence="1">The sequence shown here is derived from an EMBL/GenBank/DDBJ whole genome shotgun (WGS) entry which is preliminary data.</text>
</comment>
<protein>
    <submittedName>
        <fullName evidence="1">Uncharacterized protein</fullName>
    </submittedName>
</protein>
<sequence>MAESVPVQCPACLREHSFSPPTFPCACGAPLTLPMLRGADPVPLGHPTWENSWVAVRCASCARVDQWPQPELGCTCGAVLHLPVAEASLGHGPVAPGEYSAVQPARTCDDPRPAFQPVTIRTSRDAVTAAGLYLKWLGFTDLTRSGERPASGIDIRGSGVVAQVDPATSPSRLRDIECLWLHGLNTSSLPVFFSLAGYAHNARARADDLCVPLFVMDLTGTPQPVNDAADDLLRTGAIKS</sequence>
<dbReference type="RefSeq" id="WP_251409967.1">
    <property type="nucleotide sequence ID" value="NZ_JAMQGM010000011.1"/>
</dbReference>
<evidence type="ECO:0000313" key="2">
    <source>
        <dbReference type="Proteomes" id="UP001167160"/>
    </source>
</evidence>